<evidence type="ECO:0000313" key="2">
    <source>
        <dbReference type="WBParaSite" id="RSKR_0001022600.1"/>
    </source>
</evidence>
<dbReference type="WBParaSite" id="RSKR_0001022600.1">
    <property type="protein sequence ID" value="RSKR_0001022600.1"/>
    <property type="gene ID" value="RSKR_0001022600"/>
</dbReference>
<sequence length="193" mass="21352">MSKVAGKNGLSLRKNDTNKVVGAEAKIGGRKNTTTCTETPKKRARTVVDENRDAASSARKLTLRSASKKIESPPAKISVPNSPVARGTAAKRVSTIRKTKAKKEVEAALVPPTKQYTSFGSQCGTSLMSADYTAEEQEDDMFEDEPSHKYYISQLNDLVEKENELKEVKWGLDMRIDDLRETLKDLESRTLSD</sequence>
<evidence type="ECO:0000313" key="1">
    <source>
        <dbReference type="Proteomes" id="UP000095286"/>
    </source>
</evidence>
<proteinExistence type="predicted"/>
<protein>
    <submittedName>
        <fullName evidence="2">UPF0328 protein ECU06_0020/</fullName>
    </submittedName>
</protein>
<name>A0AC35UCE0_9BILA</name>
<dbReference type="Proteomes" id="UP000095286">
    <property type="component" value="Unplaced"/>
</dbReference>
<accession>A0AC35UCE0</accession>
<organism evidence="1 2">
    <name type="scientific">Rhabditophanes sp. KR3021</name>
    <dbReference type="NCBI Taxonomy" id="114890"/>
    <lineage>
        <taxon>Eukaryota</taxon>
        <taxon>Metazoa</taxon>
        <taxon>Ecdysozoa</taxon>
        <taxon>Nematoda</taxon>
        <taxon>Chromadorea</taxon>
        <taxon>Rhabditida</taxon>
        <taxon>Tylenchina</taxon>
        <taxon>Panagrolaimomorpha</taxon>
        <taxon>Strongyloidoidea</taxon>
        <taxon>Alloionematidae</taxon>
        <taxon>Rhabditophanes</taxon>
    </lineage>
</organism>
<reference evidence="2" key="1">
    <citation type="submission" date="2016-11" db="UniProtKB">
        <authorList>
            <consortium name="WormBaseParasite"/>
        </authorList>
    </citation>
    <scope>IDENTIFICATION</scope>
    <source>
        <strain evidence="2">KR3021</strain>
    </source>
</reference>